<organism evidence="17 18">
    <name type="scientific">Aphanomyces stellatus</name>
    <dbReference type="NCBI Taxonomy" id="120398"/>
    <lineage>
        <taxon>Eukaryota</taxon>
        <taxon>Sar</taxon>
        <taxon>Stramenopiles</taxon>
        <taxon>Oomycota</taxon>
        <taxon>Saprolegniomycetes</taxon>
        <taxon>Saprolegniales</taxon>
        <taxon>Verrucalvaceae</taxon>
        <taxon>Aphanomyces</taxon>
    </lineage>
</organism>
<dbReference type="PROSITE" id="PS50011">
    <property type="entry name" value="PROTEIN_KINASE_DOM"/>
    <property type="match status" value="1"/>
</dbReference>
<dbReference type="PROSITE" id="PS51285">
    <property type="entry name" value="AGC_KINASE_CTER"/>
    <property type="match status" value="1"/>
</dbReference>
<dbReference type="InterPro" id="IPR036871">
    <property type="entry name" value="PX_dom_sf"/>
</dbReference>
<keyword evidence="4" id="KW-0597">Phosphoprotein</keyword>
<keyword evidence="5" id="KW-0808">Transferase</keyword>
<dbReference type="SUPFAM" id="SSF56112">
    <property type="entry name" value="Protein kinase-like (PK-like)"/>
    <property type="match status" value="1"/>
</dbReference>
<dbReference type="PROSITE" id="PS00107">
    <property type="entry name" value="PROTEIN_KINASE_ATP"/>
    <property type="match status" value="1"/>
</dbReference>
<dbReference type="Proteomes" id="UP000332933">
    <property type="component" value="Unassembled WGS sequence"/>
</dbReference>
<evidence type="ECO:0000256" key="3">
    <source>
        <dbReference type="ARBA" id="ARBA00022527"/>
    </source>
</evidence>
<keyword evidence="7" id="KW-0418">Kinase</keyword>
<dbReference type="SUPFAM" id="SSF64268">
    <property type="entry name" value="PX domain"/>
    <property type="match status" value="1"/>
</dbReference>
<evidence type="ECO:0000256" key="5">
    <source>
        <dbReference type="ARBA" id="ARBA00022679"/>
    </source>
</evidence>
<dbReference type="InterPro" id="IPR008271">
    <property type="entry name" value="Ser/Thr_kinase_AS"/>
</dbReference>
<dbReference type="FunFam" id="1.10.510.10:FF:000008">
    <property type="entry name" value="Non-specific serine/threonine protein kinase"/>
    <property type="match status" value="1"/>
</dbReference>
<comment type="similarity">
    <text evidence="1">Belongs to the protein kinase superfamily. AGC Ser/Thr protein kinase family.</text>
</comment>
<evidence type="ECO:0000313" key="17">
    <source>
        <dbReference type="EMBL" id="VFT99033.1"/>
    </source>
</evidence>
<dbReference type="Pfam" id="PF00069">
    <property type="entry name" value="Pkinase"/>
    <property type="match status" value="1"/>
</dbReference>
<keyword evidence="8 11" id="KW-0067">ATP-binding</keyword>
<dbReference type="Gene3D" id="3.30.200.20">
    <property type="entry name" value="Phosphorylase Kinase, domain 1"/>
    <property type="match status" value="1"/>
</dbReference>
<dbReference type="CDD" id="cd05123">
    <property type="entry name" value="STKc_AGC"/>
    <property type="match status" value="1"/>
</dbReference>
<evidence type="ECO:0000313" key="18">
    <source>
        <dbReference type="Proteomes" id="UP000332933"/>
    </source>
</evidence>
<feature type="compositionally biased region" description="Low complexity" evidence="12">
    <location>
        <begin position="390"/>
        <end position="403"/>
    </location>
</feature>
<comment type="catalytic activity">
    <reaction evidence="10">
        <text>L-seryl-[protein] + ATP = O-phospho-L-seryl-[protein] + ADP + H(+)</text>
        <dbReference type="Rhea" id="RHEA:17989"/>
        <dbReference type="Rhea" id="RHEA-COMP:9863"/>
        <dbReference type="Rhea" id="RHEA-COMP:11604"/>
        <dbReference type="ChEBI" id="CHEBI:15378"/>
        <dbReference type="ChEBI" id="CHEBI:29999"/>
        <dbReference type="ChEBI" id="CHEBI:30616"/>
        <dbReference type="ChEBI" id="CHEBI:83421"/>
        <dbReference type="ChEBI" id="CHEBI:456216"/>
        <dbReference type="EC" id="2.7.11.1"/>
    </reaction>
</comment>
<dbReference type="PROSITE" id="PS50195">
    <property type="entry name" value="PX"/>
    <property type="match status" value="1"/>
</dbReference>
<evidence type="ECO:0000259" key="15">
    <source>
        <dbReference type="PROSITE" id="PS51285"/>
    </source>
</evidence>
<dbReference type="FunFam" id="3.30.200.20:FF:000524">
    <property type="entry name" value="Non-specific serine/threonine protein kinase"/>
    <property type="match status" value="1"/>
</dbReference>
<evidence type="ECO:0000256" key="9">
    <source>
        <dbReference type="ARBA" id="ARBA00047899"/>
    </source>
</evidence>
<evidence type="ECO:0000259" key="14">
    <source>
        <dbReference type="PROSITE" id="PS50195"/>
    </source>
</evidence>
<dbReference type="Gene3D" id="3.30.1520.10">
    <property type="entry name" value="Phox-like domain"/>
    <property type="match status" value="1"/>
</dbReference>
<feature type="domain" description="Protein kinase" evidence="13">
    <location>
        <begin position="462"/>
        <end position="715"/>
    </location>
</feature>
<feature type="region of interest" description="Disordered" evidence="12">
    <location>
        <begin position="358"/>
        <end position="423"/>
    </location>
</feature>
<dbReference type="InterPro" id="IPR017441">
    <property type="entry name" value="Protein_kinase_ATP_BS"/>
</dbReference>
<dbReference type="Gene3D" id="1.10.510.10">
    <property type="entry name" value="Transferase(Phosphotransferase) domain 1"/>
    <property type="match status" value="1"/>
</dbReference>
<dbReference type="InterPro" id="IPR000719">
    <property type="entry name" value="Prot_kinase_dom"/>
</dbReference>
<dbReference type="PANTHER" id="PTHR24351">
    <property type="entry name" value="RIBOSOMAL PROTEIN S6 KINASE"/>
    <property type="match status" value="1"/>
</dbReference>
<feature type="domain" description="PX" evidence="14">
    <location>
        <begin position="208"/>
        <end position="326"/>
    </location>
</feature>
<feature type="compositionally biased region" description="Polar residues" evidence="12">
    <location>
        <begin position="112"/>
        <end position="128"/>
    </location>
</feature>
<feature type="compositionally biased region" description="Polar residues" evidence="12">
    <location>
        <begin position="11"/>
        <end position="20"/>
    </location>
</feature>
<feature type="region of interest" description="Disordered" evidence="12">
    <location>
        <begin position="112"/>
        <end position="163"/>
    </location>
</feature>
<evidence type="ECO:0000256" key="8">
    <source>
        <dbReference type="ARBA" id="ARBA00022840"/>
    </source>
</evidence>
<keyword evidence="6 11" id="KW-0547">Nucleotide-binding</keyword>
<evidence type="ECO:0000256" key="7">
    <source>
        <dbReference type="ARBA" id="ARBA00022777"/>
    </source>
</evidence>
<evidence type="ECO:0000256" key="2">
    <source>
        <dbReference type="ARBA" id="ARBA00012513"/>
    </source>
</evidence>
<feature type="binding site" evidence="11">
    <location>
        <position position="491"/>
    </location>
    <ligand>
        <name>ATP</name>
        <dbReference type="ChEBI" id="CHEBI:30616"/>
    </ligand>
</feature>
<feature type="region of interest" description="Disordered" evidence="12">
    <location>
        <begin position="1"/>
        <end position="37"/>
    </location>
</feature>
<dbReference type="InterPro" id="IPR045270">
    <property type="entry name" value="STKc_AGC"/>
</dbReference>
<feature type="compositionally biased region" description="Basic residues" evidence="12">
    <location>
        <begin position="1"/>
        <end position="10"/>
    </location>
</feature>
<dbReference type="SMART" id="SM00312">
    <property type="entry name" value="PX"/>
    <property type="match status" value="1"/>
</dbReference>
<keyword evidence="18" id="KW-1185">Reference proteome</keyword>
<feature type="domain" description="AGC-kinase C-terminal" evidence="15">
    <location>
        <begin position="716"/>
        <end position="813"/>
    </location>
</feature>
<feature type="compositionally biased region" description="Basic and acidic residues" evidence="12">
    <location>
        <begin position="153"/>
        <end position="162"/>
    </location>
</feature>
<protein>
    <recommendedName>
        <fullName evidence="2">non-specific serine/threonine protein kinase</fullName>
        <ecNumber evidence="2">2.7.11.1</ecNumber>
    </recommendedName>
</protein>
<dbReference type="EC" id="2.7.11.1" evidence="2"/>
<keyword evidence="3" id="KW-0723">Serine/threonine-protein kinase</keyword>
<evidence type="ECO:0000259" key="13">
    <source>
        <dbReference type="PROSITE" id="PS50011"/>
    </source>
</evidence>
<dbReference type="EMBL" id="VJMH01007048">
    <property type="protein sequence ID" value="KAF0685762.1"/>
    <property type="molecule type" value="Genomic_DNA"/>
</dbReference>
<evidence type="ECO:0000256" key="11">
    <source>
        <dbReference type="PROSITE-ProRule" id="PRU10141"/>
    </source>
</evidence>
<dbReference type="EMBL" id="CAADRA010007074">
    <property type="protein sequence ID" value="VFT99033.1"/>
    <property type="molecule type" value="Genomic_DNA"/>
</dbReference>
<gene>
    <name evidence="17" type="primary">Aste57867_22370</name>
    <name evidence="16" type="ORF">As57867_022300</name>
    <name evidence="17" type="ORF">ASTE57867_22370</name>
</gene>
<dbReference type="AlphaFoldDB" id="A0A485LPU8"/>
<dbReference type="InterPro" id="IPR000961">
    <property type="entry name" value="AGC-kinase_C"/>
</dbReference>
<evidence type="ECO:0000256" key="12">
    <source>
        <dbReference type="SAM" id="MobiDB-lite"/>
    </source>
</evidence>
<dbReference type="InterPro" id="IPR001683">
    <property type="entry name" value="PX_dom"/>
</dbReference>
<dbReference type="CDD" id="cd06093">
    <property type="entry name" value="PX_domain"/>
    <property type="match status" value="1"/>
</dbReference>
<evidence type="ECO:0000313" key="16">
    <source>
        <dbReference type="EMBL" id="KAF0685762.1"/>
    </source>
</evidence>
<dbReference type="OrthoDB" id="120967at2759"/>
<dbReference type="GO" id="GO:0005524">
    <property type="term" value="F:ATP binding"/>
    <property type="evidence" value="ECO:0007669"/>
    <property type="project" value="UniProtKB-UniRule"/>
</dbReference>
<comment type="catalytic activity">
    <reaction evidence="9">
        <text>L-threonyl-[protein] + ATP = O-phospho-L-threonyl-[protein] + ADP + H(+)</text>
        <dbReference type="Rhea" id="RHEA:46608"/>
        <dbReference type="Rhea" id="RHEA-COMP:11060"/>
        <dbReference type="Rhea" id="RHEA-COMP:11605"/>
        <dbReference type="ChEBI" id="CHEBI:15378"/>
        <dbReference type="ChEBI" id="CHEBI:30013"/>
        <dbReference type="ChEBI" id="CHEBI:30616"/>
        <dbReference type="ChEBI" id="CHEBI:61977"/>
        <dbReference type="ChEBI" id="CHEBI:456216"/>
        <dbReference type="EC" id="2.7.11.1"/>
    </reaction>
</comment>
<dbReference type="PROSITE" id="PS00108">
    <property type="entry name" value="PROTEIN_KINASE_ST"/>
    <property type="match status" value="1"/>
</dbReference>
<evidence type="ECO:0000256" key="4">
    <source>
        <dbReference type="ARBA" id="ARBA00022553"/>
    </source>
</evidence>
<sequence length="823" mass="91154">MTQSHSKRKASTSVPVQSQPPAGKQAPPISASSSNTSSSHILYSMPIVLDDYQLSDVPPLHDPNHILGDMTRHMSGLSLSSIDSPANDYYRGSFTSDRSLCAPDSTRSALISERSSTTALNSERNSMPISDFMGDDVLPTPRPVSASTAAALPKEERPAQPEEERDFYEKLWLINFQQSTVQTTVVPDTVYIPPGEQGQLVRISGHSLASGNKPATASKPSSSGRPYVVFRLEVECLANNKRWTVYRRYHDFKQLAGQLKGFRIPSLPSRQLSIRRSFDMAFLRKRQGDLEAWLKLVLSIPATATASSPSMSQCVRVFLTKDANQPPALETGTRGFSYNEPAVDMKSTLFAAMQLTPPVKSHARTHSSSMSLSGGGGRRANALNLMTRTSSGDTSSSKSRLSSLFLHQTEPSKPKRTATFSRSNSDKDLLLMPSTAVGGSTGGLTRELEPYQSVPKPSARDFEALRFIGQGSFGRVLLVRKKYTGELFAMKILTKQSVVDKAQVEHTRTERNVLGSIDHPFIVRLHYAFQTAKQLYFILDYCPGGDLYFHLSRVGCFPESIARFYAAEIALALVHLHEHGIVYRDLKPENIMLDVDGHVKLADFGLAKQGISNRLQGTNTLCGTPEYMPPEILNKMGHGTAVDWWNLGMVLYELLTGRPPWYTTEREELYRRLRSSPLEFPPGMSPESMDLIAGLLERDPAVRLRAAQVLAHPFFHGIQWDLILHRQIEPAFRPCQYCDPMDAVNFEEDFTRMPVHMAMDEIDATEMLVSPAAAMRSRAESTSMAGRGNTARTMSYTFQGFTYDGDMDLVDHAAAALTTPPSL</sequence>
<dbReference type="GO" id="GO:0035091">
    <property type="term" value="F:phosphatidylinositol binding"/>
    <property type="evidence" value="ECO:0007669"/>
    <property type="project" value="InterPro"/>
</dbReference>
<evidence type="ECO:0000256" key="6">
    <source>
        <dbReference type="ARBA" id="ARBA00022741"/>
    </source>
</evidence>
<accession>A0A485LPU8</accession>
<evidence type="ECO:0000256" key="10">
    <source>
        <dbReference type="ARBA" id="ARBA00048679"/>
    </source>
</evidence>
<dbReference type="SMART" id="SM00220">
    <property type="entry name" value="S_TKc"/>
    <property type="match status" value="1"/>
</dbReference>
<proteinExistence type="inferred from homology"/>
<dbReference type="GO" id="GO:0004674">
    <property type="term" value="F:protein serine/threonine kinase activity"/>
    <property type="evidence" value="ECO:0007669"/>
    <property type="project" value="UniProtKB-KW"/>
</dbReference>
<evidence type="ECO:0000256" key="1">
    <source>
        <dbReference type="ARBA" id="ARBA00009903"/>
    </source>
</evidence>
<reference evidence="17 18" key="1">
    <citation type="submission" date="2019-03" db="EMBL/GenBank/DDBJ databases">
        <authorList>
            <person name="Gaulin E."/>
            <person name="Dumas B."/>
        </authorList>
    </citation>
    <scope>NUCLEOTIDE SEQUENCE [LARGE SCALE GENOMIC DNA]</scope>
    <source>
        <strain evidence="17">CBS 568.67</strain>
    </source>
</reference>
<reference evidence="16" key="2">
    <citation type="submission" date="2019-06" db="EMBL/GenBank/DDBJ databases">
        <title>Genomics analysis of Aphanomyces spp. identifies a new class of oomycete effector associated with host adaptation.</title>
        <authorList>
            <person name="Gaulin E."/>
        </authorList>
    </citation>
    <scope>NUCLEOTIDE SEQUENCE</scope>
    <source>
        <strain evidence="16">CBS 578.67</strain>
    </source>
</reference>
<dbReference type="InterPro" id="IPR011009">
    <property type="entry name" value="Kinase-like_dom_sf"/>
</dbReference>
<name>A0A485LPU8_9STRA</name>
<dbReference type="Pfam" id="PF00787">
    <property type="entry name" value="PX"/>
    <property type="match status" value="1"/>
</dbReference>